<proteinExistence type="predicted"/>
<accession>A0A1E3AFC8</accession>
<dbReference type="GO" id="GO:0016787">
    <property type="term" value="F:hydrolase activity"/>
    <property type="evidence" value="ECO:0007669"/>
    <property type="project" value="UniProtKB-KW"/>
</dbReference>
<dbReference type="SUPFAM" id="SSF53474">
    <property type="entry name" value="alpha/beta-Hydrolases"/>
    <property type="match status" value="1"/>
</dbReference>
<dbReference type="InterPro" id="IPR029058">
    <property type="entry name" value="AB_hydrolase_fold"/>
</dbReference>
<evidence type="ECO:0000313" key="3">
    <source>
        <dbReference type="EMBL" id="ODM06886.1"/>
    </source>
</evidence>
<dbReference type="EMBL" id="MCGH01000002">
    <property type="protein sequence ID" value="ODM06886.1"/>
    <property type="molecule type" value="Genomic_DNA"/>
</dbReference>
<dbReference type="PANTHER" id="PTHR48081">
    <property type="entry name" value="AB HYDROLASE SUPERFAMILY PROTEIN C4A8.06C"/>
    <property type="match status" value="1"/>
</dbReference>
<gene>
    <name evidence="3" type="ORF">BEI61_02776</name>
</gene>
<organism evidence="3 4">
    <name type="scientific">Eisenbergiella tayi</name>
    <dbReference type="NCBI Taxonomy" id="1432052"/>
    <lineage>
        <taxon>Bacteria</taxon>
        <taxon>Bacillati</taxon>
        <taxon>Bacillota</taxon>
        <taxon>Clostridia</taxon>
        <taxon>Lachnospirales</taxon>
        <taxon>Lachnospiraceae</taxon>
        <taxon>Eisenbergiella</taxon>
    </lineage>
</organism>
<dbReference type="InterPro" id="IPR049492">
    <property type="entry name" value="BD-FAE-like_dom"/>
</dbReference>
<evidence type="ECO:0000313" key="4">
    <source>
        <dbReference type="Proteomes" id="UP000094067"/>
    </source>
</evidence>
<reference evidence="3 4" key="1">
    <citation type="submission" date="2016-07" db="EMBL/GenBank/DDBJ databases">
        <title>Characterization of isolates of Eisenbergiella tayi derived from blood cultures, using whole genome sequencing.</title>
        <authorList>
            <person name="Burdz T."/>
            <person name="Wiebe D."/>
            <person name="Huynh C."/>
            <person name="Bernard K."/>
        </authorList>
    </citation>
    <scope>NUCLEOTIDE SEQUENCE [LARGE SCALE GENOMIC DNA]</scope>
    <source>
        <strain evidence="3 4">NML 110608</strain>
    </source>
</reference>
<comment type="caution">
    <text evidence="3">The sequence shown here is derived from an EMBL/GenBank/DDBJ whole genome shotgun (WGS) entry which is preliminary data.</text>
</comment>
<dbReference type="Pfam" id="PF20434">
    <property type="entry name" value="BD-FAE"/>
    <property type="match status" value="1"/>
</dbReference>
<name>A0A1E3AFC8_9FIRM</name>
<dbReference type="RefSeq" id="WP_069152674.1">
    <property type="nucleotide sequence ID" value="NZ_DAWDRA010000238.1"/>
</dbReference>
<keyword evidence="1 3" id="KW-0378">Hydrolase</keyword>
<evidence type="ECO:0000256" key="1">
    <source>
        <dbReference type="ARBA" id="ARBA00022801"/>
    </source>
</evidence>
<dbReference type="AlphaFoldDB" id="A0A1E3AFC8"/>
<dbReference type="PANTHER" id="PTHR48081:SF6">
    <property type="entry name" value="PEPTIDASE S9 PROLYL OLIGOPEPTIDASE CATALYTIC DOMAIN-CONTAINING PROTEIN"/>
    <property type="match status" value="1"/>
</dbReference>
<evidence type="ECO:0000259" key="2">
    <source>
        <dbReference type="Pfam" id="PF20434"/>
    </source>
</evidence>
<dbReference type="Proteomes" id="UP000094067">
    <property type="component" value="Unassembled WGS sequence"/>
</dbReference>
<sequence length="300" mass="33280">MGGKMDKPDYVDQDWTSLTEVKTAKWADMMEEIKEEGWVITELRTDMGFTSRLALKPVHEGKRRGIFIVCAGGAFLFKSSNEAKPVAEYFYRAGINVAILDYHVDPAKQKDSDKLDVRISAGEDGLAAIRYLRLHADELGICPDKIAIGGFSAGGMLSAYAATQFSYGNPQAVDAAERVSSRPDAALILYGAMSDSGIQDSGMFAFDFKEQAERCKYDPVRNIHSDCPPMFVFQTHKDDPRHALLFCYELAGRGVPYELHTFGEGPHGGALYNGEDETPLFKHTSRWAPLAAEWLEEQGF</sequence>
<dbReference type="Gene3D" id="3.40.50.1820">
    <property type="entry name" value="alpha/beta hydrolase"/>
    <property type="match status" value="1"/>
</dbReference>
<feature type="domain" description="BD-FAE-like" evidence="2">
    <location>
        <begin position="60"/>
        <end position="238"/>
    </location>
</feature>
<protein>
    <submittedName>
        <fullName evidence="3">Alpha/beta hydrolase fold protein</fullName>
    </submittedName>
</protein>
<dbReference type="InterPro" id="IPR050300">
    <property type="entry name" value="GDXG_lipolytic_enzyme"/>
</dbReference>